<feature type="domain" description="Polypeptide-transport-associated ShlB-type" evidence="6">
    <location>
        <begin position="81"/>
        <end position="149"/>
    </location>
</feature>
<dbReference type="InterPro" id="IPR051544">
    <property type="entry name" value="TPS_OM_transporter"/>
</dbReference>
<evidence type="ECO:0000256" key="2">
    <source>
        <dbReference type="ARBA" id="ARBA00022692"/>
    </source>
</evidence>
<evidence type="ECO:0000256" key="3">
    <source>
        <dbReference type="ARBA" id="ARBA00023237"/>
    </source>
</evidence>
<evidence type="ECO:0000259" key="5">
    <source>
        <dbReference type="Pfam" id="PF03865"/>
    </source>
</evidence>
<dbReference type="GO" id="GO:0098046">
    <property type="term" value="C:type V protein secretion system complex"/>
    <property type="evidence" value="ECO:0007669"/>
    <property type="project" value="TreeGrafter"/>
</dbReference>
<feature type="region of interest" description="Disordered" evidence="4">
    <location>
        <begin position="1"/>
        <end position="38"/>
    </location>
</feature>
<dbReference type="InterPro" id="IPR013686">
    <property type="entry name" value="Polypept-transport_assoc_ShlB"/>
</dbReference>
<dbReference type="EMBL" id="CP024996">
    <property type="protein sequence ID" value="AYR27074.1"/>
    <property type="molecule type" value="Genomic_DNA"/>
</dbReference>
<evidence type="ECO:0000313" key="8">
    <source>
        <dbReference type="EMBL" id="AYR27074.1"/>
    </source>
</evidence>
<gene>
    <name evidence="8" type="ORF">RC54_20745</name>
</gene>
<feature type="domain" description="ShlB POTRA" evidence="7">
    <location>
        <begin position="151"/>
        <end position="203"/>
    </location>
</feature>
<dbReference type="Gene3D" id="3.10.20.310">
    <property type="entry name" value="membrane protein fhac"/>
    <property type="match status" value="1"/>
</dbReference>
<evidence type="ECO:0000256" key="1">
    <source>
        <dbReference type="ARBA" id="ARBA00022452"/>
    </source>
</evidence>
<evidence type="ECO:0000259" key="6">
    <source>
        <dbReference type="Pfam" id="PF08479"/>
    </source>
</evidence>
<evidence type="ECO:0000259" key="7">
    <source>
        <dbReference type="Pfam" id="PF17287"/>
    </source>
</evidence>
<feature type="domain" description="Haemolysin activator HlyB C-terminal" evidence="5">
    <location>
        <begin position="208"/>
        <end position="343"/>
    </location>
</feature>
<dbReference type="PANTHER" id="PTHR34597">
    <property type="entry name" value="SLR1661 PROTEIN"/>
    <property type="match status" value="1"/>
</dbReference>
<dbReference type="Pfam" id="PF17287">
    <property type="entry name" value="POTRA_3"/>
    <property type="match status" value="1"/>
</dbReference>
<keyword evidence="1" id="KW-1134">Transmembrane beta strand</keyword>
<feature type="compositionally biased region" description="Polar residues" evidence="4">
    <location>
        <begin position="1"/>
        <end position="13"/>
    </location>
</feature>
<proteinExistence type="predicted"/>
<dbReference type="Proteomes" id="UP000269199">
    <property type="component" value="Chromosome"/>
</dbReference>
<keyword evidence="3" id="KW-0998">Cell outer membrane</keyword>
<accession>A0AAD0UC41</accession>
<feature type="compositionally biased region" description="Basic and acidic residues" evidence="4">
    <location>
        <begin position="16"/>
        <end position="38"/>
    </location>
</feature>
<dbReference type="Gene3D" id="2.40.160.50">
    <property type="entry name" value="membrane protein fhac: a member of the omp85/tpsb transporter family"/>
    <property type="match status" value="1"/>
</dbReference>
<keyword evidence="2" id="KW-0812">Transmembrane</keyword>
<protein>
    <recommendedName>
        <fullName evidence="10">ShlB/FhaC/HecB family hemolysin secretion/activation protein</fullName>
    </recommendedName>
</protein>
<sequence length="344" mass="37820">MSTISSAQTIQSGDSEEQRRRARAEASERERQLEAPKVNLQEKVDAPDSLALPTESPCFKVDNLVLHVPEQLPALAQAAGASALPQDPFRFAQQYLDQYAGQCVGKDGLNLIVKRLTALILSKGYSTTRLGIAAQDLSSHRLELTLVPGMIRAIKFSSDAAGTTWKSAFPTGPGQLLNLRDLEQGLEQMKRVPTQDVTMEIVPGELPGESDVVITVKRKTPWKLTAALDDSGAKGTGKLQSSVNLAWDNLFGLNDLFNIGLNTDADRRGQQRGTHGSNIYYSIPYGYWTFSAAASTYAYHQQIAGLFQTFVSSGKSQNLEFTVQRLLYRDQVEKHSVQFKVATR</sequence>
<dbReference type="GO" id="GO:0008320">
    <property type="term" value="F:protein transmembrane transporter activity"/>
    <property type="evidence" value="ECO:0007669"/>
    <property type="project" value="TreeGrafter"/>
</dbReference>
<dbReference type="GO" id="GO:0046819">
    <property type="term" value="P:protein secretion by the type V secretion system"/>
    <property type="evidence" value="ECO:0007669"/>
    <property type="project" value="TreeGrafter"/>
</dbReference>
<dbReference type="Pfam" id="PF03865">
    <property type="entry name" value="ShlB"/>
    <property type="match status" value="1"/>
</dbReference>
<name>A0AAD0UC41_9BURK</name>
<organism evidence="8 9">
    <name type="scientific">Herbaspirillum rubrisubalbicans</name>
    <dbReference type="NCBI Taxonomy" id="80842"/>
    <lineage>
        <taxon>Bacteria</taxon>
        <taxon>Pseudomonadati</taxon>
        <taxon>Pseudomonadota</taxon>
        <taxon>Betaproteobacteria</taxon>
        <taxon>Burkholderiales</taxon>
        <taxon>Oxalobacteraceae</taxon>
        <taxon>Herbaspirillum</taxon>
    </lineage>
</organism>
<evidence type="ECO:0008006" key="10">
    <source>
        <dbReference type="Google" id="ProtNLM"/>
    </source>
</evidence>
<dbReference type="InterPro" id="IPR005565">
    <property type="entry name" value="Hemolysn_activator_HlyB_C"/>
</dbReference>
<evidence type="ECO:0000256" key="4">
    <source>
        <dbReference type="SAM" id="MobiDB-lite"/>
    </source>
</evidence>
<dbReference type="AlphaFoldDB" id="A0AAD0UC41"/>
<evidence type="ECO:0000313" key="9">
    <source>
        <dbReference type="Proteomes" id="UP000269199"/>
    </source>
</evidence>
<dbReference type="Pfam" id="PF08479">
    <property type="entry name" value="POTRA_2"/>
    <property type="match status" value="1"/>
</dbReference>
<dbReference type="PANTHER" id="PTHR34597:SF3">
    <property type="entry name" value="OUTER MEMBRANE TRANSPORTER CDIB"/>
    <property type="match status" value="1"/>
</dbReference>
<dbReference type="InterPro" id="IPR035251">
    <property type="entry name" value="ShlB_POTRA"/>
</dbReference>
<keyword evidence="1" id="KW-0472">Membrane</keyword>
<reference evidence="8 9" key="1">
    <citation type="submission" date="2017-11" db="EMBL/GenBank/DDBJ databases">
        <title>Complete genome sequence of Herbaspirillum rubrisubalbicans DSM 11543.</title>
        <authorList>
            <person name="Chen M."/>
            <person name="An Q."/>
        </authorList>
    </citation>
    <scope>NUCLEOTIDE SEQUENCE [LARGE SCALE GENOMIC DNA]</scope>
    <source>
        <strain evidence="8 9">DSM 11543</strain>
    </source>
</reference>